<dbReference type="InterPro" id="IPR052041">
    <property type="entry name" value="Nucleic_acid_metab_PIN/TRAM"/>
</dbReference>
<dbReference type="PANTHER" id="PTHR11603:SF132">
    <property type="entry name" value="C2H2-TYPE DOMAIN-CONTAINING PROTEIN"/>
    <property type="match status" value="1"/>
</dbReference>
<feature type="region of interest" description="Disordered" evidence="3">
    <location>
        <begin position="239"/>
        <end position="311"/>
    </location>
</feature>
<sequence length="451" mass="49010">MASEQLLDKIHTLSDLELAALLCLIAREHCLISTEPDSIDELAEELRLVAARTFNLTSTIVSCRAHTTLDEFANGLFVQPNPQPPPSPGNARSVSPYHSRHEQQSQLSPVGAAGHHGSYFPVTPSPRLGGTRSPVLPSVGRSHSQIPQARIANVILAKDLDRAPRAVQIQALELLRTRRIFTRTSVQTAPKQFLFIALVGASSGGQARVTPHLNDFFYISHWHDPDDHGFPYLDEELDRQNGREDDDDDNTDAVSTTSSNSVIRISRHPSPSPALGLSSPRSVTSSSTHNQNHHHPNNKPDQTSPPTTPLLTEPELAHLSHLAHTTIHTTISITRYQSNFISFLRSHRAVALPGSVSPAASRHLADLSRSLACLHGLDYVTPSIVGLAARKVYAHRLELVRDPIRERSVQWGSEVGAVAALLGGDGEVGEGGMIGPEEVLEEVLGMVKVPL</sequence>
<protein>
    <recommendedName>
        <fullName evidence="1">magnesium chelatase</fullName>
        <ecNumber evidence="1">6.6.1.1</ecNumber>
    </recommendedName>
</protein>
<dbReference type="PANTHER" id="PTHR11603">
    <property type="entry name" value="AAA FAMILY ATPASE"/>
    <property type="match status" value="1"/>
</dbReference>
<evidence type="ECO:0000256" key="1">
    <source>
        <dbReference type="ARBA" id="ARBA00012825"/>
    </source>
</evidence>
<name>A0AAN6V9D5_9PEZI</name>
<feature type="compositionally biased region" description="Low complexity" evidence="3">
    <location>
        <begin position="273"/>
        <end position="290"/>
    </location>
</feature>
<organism evidence="5 6">
    <name type="scientific">Dichotomopilus funicola</name>
    <dbReference type="NCBI Taxonomy" id="1934379"/>
    <lineage>
        <taxon>Eukaryota</taxon>
        <taxon>Fungi</taxon>
        <taxon>Dikarya</taxon>
        <taxon>Ascomycota</taxon>
        <taxon>Pezizomycotina</taxon>
        <taxon>Sordariomycetes</taxon>
        <taxon>Sordariomycetidae</taxon>
        <taxon>Sordariales</taxon>
        <taxon>Chaetomiaceae</taxon>
        <taxon>Dichotomopilus</taxon>
    </lineage>
</organism>
<dbReference type="InterPro" id="IPR041628">
    <property type="entry name" value="ChlI/MoxR_AAA_lid"/>
</dbReference>
<evidence type="ECO:0000313" key="6">
    <source>
        <dbReference type="Proteomes" id="UP001302676"/>
    </source>
</evidence>
<feature type="compositionally biased region" description="Low complexity" evidence="3">
    <location>
        <begin position="252"/>
        <end position="262"/>
    </location>
</feature>
<dbReference type="GO" id="GO:0016851">
    <property type="term" value="F:magnesium chelatase activity"/>
    <property type="evidence" value="ECO:0007669"/>
    <property type="project" value="UniProtKB-EC"/>
</dbReference>
<dbReference type="RefSeq" id="XP_062640531.1">
    <property type="nucleotide sequence ID" value="XM_062779370.1"/>
</dbReference>
<evidence type="ECO:0000256" key="2">
    <source>
        <dbReference type="ARBA" id="ARBA00023444"/>
    </source>
</evidence>
<dbReference type="GeneID" id="87815983"/>
<feature type="domain" description="ChlI/MoxR AAA lid" evidence="4">
    <location>
        <begin position="348"/>
        <end position="407"/>
    </location>
</feature>
<dbReference type="Gene3D" id="1.10.8.80">
    <property type="entry name" value="Magnesium chelatase subunit I, C-Terminal domain"/>
    <property type="match status" value="1"/>
</dbReference>
<feature type="region of interest" description="Disordered" evidence="3">
    <location>
        <begin position="75"/>
        <end position="127"/>
    </location>
</feature>
<dbReference type="EMBL" id="MU853557">
    <property type="protein sequence ID" value="KAK4147160.1"/>
    <property type="molecule type" value="Genomic_DNA"/>
</dbReference>
<comment type="caution">
    <text evidence="5">The sequence shown here is derived from an EMBL/GenBank/DDBJ whole genome shotgun (WGS) entry which is preliminary data.</text>
</comment>
<dbReference type="AlphaFoldDB" id="A0AAN6V9D5"/>
<reference evidence="5" key="2">
    <citation type="submission" date="2023-05" db="EMBL/GenBank/DDBJ databases">
        <authorList>
            <consortium name="Lawrence Berkeley National Laboratory"/>
            <person name="Steindorff A."/>
            <person name="Hensen N."/>
            <person name="Bonometti L."/>
            <person name="Westerberg I."/>
            <person name="Brannstrom I.O."/>
            <person name="Guillou S."/>
            <person name="Cros-Aarteil S."/>
            <person name="Calhoun S."/>
            <person name="Haridas S."/>
            <person name="Kuo A."/>
            <person name="Mondo S."/>
            <person name="Pangilinan J."/>
            <person name="Riley R."/>
            <person name="Labutti K."/>
            <person name="Andreopoulos B."/>
            <person name="Lipzen A."/>
            <person name="Chen C."/>
            <person name="Yanf M."/>
            <person name="Daum C."/>
            <person name="Ng V."/>
            <person name="Clum A."/>
            <person name="Ohm R."/>
            <person name="Martin F."/>
            <person name="Silar P."/>
            <person name="Natvig D."/>
            <person name="Lalanne C."/>
            <person name="Gautier V."/>
            <person name="Ament-Velasquez S.L."/>
            <person name="Kruys A."/>
            <person name="Hutchinson M.I."/>
            <person name="Powell A.J."/>
            <person name="Barry K."/>
            <person name="Miller A.N."/>
            <person name="Grigoriev I.V."/>
            <person name="Debuchy R."/>
            <person name="Gladieux P."/>
            <person name="Thoren M.H."/>
            <person name="Johannesson H."/>
        </authorList>
    </citation>
    <scope>NUCLEOTIDE SEQUENCE</scope>
    <source>
        <strain evidence="5">CBS 141.50</strain>
    </source>
</reference>
<accession>A0AAN6V9D5</accession>
<gene>
    <name evidence="5" type="ORF">C8A04DRAFT_24956</name>
</gene>
<comment type="pathway">
    <text evidence="2">Porphyrin-containing compound metabolism.</text>
</comment>
<keyword evidence="6" id="KW-1185">Reference proteome</keyword>
<evidence type="ECO:0000259" key="4">
    <source>
        <dbReference type="Pfam" id="PF17863"/>
    </source>
</evidence>
<dbReference type="Pfam" id="PF17863">
    <property type="entry name" value="AAA_lid_2"/>
    <property type="match status" value="1"/>
</dbReference>
<dbReference type="Proteomes" id="UP001302676">
    <property type="component" value="Unassembled WGS sequence"/>
</dbReference>
<evidence type="ECO:0000313" key="5">
    <source>
        <dbReference type="EMBL" id="KAK4147160.1"/>
    </source>
</evidence>
<evidence type="ECO:0000256" key="3">
    <source>
        <dbReference type="SAM" id="MobiDB-lite"/>
    </source>
</evidence>
<proteinExistence type="predicted"/>
<dbReference type="EC" id="6.6.1.1" evidence="1"/>
<reference evidence="5" key="1">
    <citation type="journal article" date="2023" name="Mol. Phylogenet. Evol.">
        <title>Genome-scale phylogeny and comparative genomics of the fungal order Sordariales.</title>
        <authorList>
            <person name="Hensen N."/>
            <person name="Bonometti L."/>
            <person name="Westerberg I."/>
            <person name="Brannstrom I.O."/>
            <person name="Guillou S."/>
            <person name="Cros-Aarteil S."/>
            <person name="Calhoun S."/>
            <person name="Haridas S."/>
            <person name="Kuo A."/>
            <person name="Mondo S."/>
            <person name="Pangilinan J."/>
            <person name="Riley R."/>
            <person name="LaButti K."/>
            <person name="Andreopoulos B."/>
            <person name="Lipzen A."/>
            <person name="Chen C."/>
            <person name="Yan M."/>
            <person name="Daum C."/>
            <person name="Ng V."/>
            <person name="Clum A."/>
            <person name="Steindorff A."/>
            <person name="Ohm R.A."/>
            <person name="Martin F."/>
            <person name="Silar P."/>
            <person name="Natvig D.O."/>
            <person name="Lalanne C."/>
            <person name="Gautier V."/>
            <person name="Ament-Velasquez S.L."/>
            <person name="Kruys A."/>
            <person name="Hutchinson M.I."/>
            <person name="Powell A.J."/>
            <person name="Barry K."/>
            <person name="Miller A.N."/>
            <person name="Grigoriev I.V."/>
            <person name="Debuchy R."/>
            <person name="Gladieux P."/>
            <person name="Hiltunen Thoren M."/>
            <person name="Johannesson H."/>
        </authorList>
    </citation>
    <scope>NUCLEOTIDE SEQUENCE</scope>
    <source>
        <strain evidence="5">CBS 141.50</strain>
    </source>
</reference>